<evidence type="ECO:0000313" key="1">
    <source>
        <dbReference type="EMBL" id="TWT76450.1"/>
    </source>
</evidence>
<keyword evidence="2" id="KW-1185">Reference proteome</keyword>
<name>A0A5C5YNX8_9BACT</name>
<dbReference type="EMBL" id="SJPJ01000002">
    <property type="protein sequence ID" value="TWT76450.1"/>
    <property type="molecule type" value="Genomic_DNA"/>
</dbReference>
<dbReference type="AlphaFoldDB" id="A0A5C5YNX8"/>
<protein>
    <submittedName>
        <fullName evidence="1">Uncharacterized protein</fullName>
    </submittedName>
</protein>
<dbReference type="Proteomes" id="UP000315010">
    <property type="component" value="Unassembled WGS sequence"/>
</dbReference>
<accession>A0A5C5YNX8</accession>
<proteinExistence type="predicted"/>
<comment type="caution">
    <text evidence="1">The sequence shown here is derived from an EMBL/GenBank/DDBJ whole genome shotgun (WGS) entry which is preliminary data.</text>
</comment>
<reference evidence="1 2" key="1">
    <citation type="submission" date="2019-02" db="EMBL/GenBank/DDBJ databases">
        <title>Deep-cultivation of Planctomycetes and their phenomic and genomic characterization uncovers novel biology.</title>
        <authorList>
            <person name="Wiegand S."/>
            <person name="Jogler M."/>
            <person name="Boedeker C."/>
            <person name="Pinto D."/>
            <person name="Vollmers J."/>
            <person name="Rivas-Marin E."/>
            <person name="Kohn T."/>
            <person name="Peeters S.H."/>
            <person name="Heuer A."/>
            <person name="Rast P."/>
            <person name="Oberbeckmann S."/>
            <person name="Bunk B."/>
            <person name="Jeske O."/>
            <person name="Meyerdierks A."/>
            <person name="Storesund J.E."/>
            <person name="Kallscheuer N."/>
            <person name="Luecker S."/>
            <person name="Lage O.M."/>
            <person name="Pohl T."/>
            <person name="Merkel B.J."/>
            <person name="Hornburger P."/>
            <person name="Mueller R.-W."/>
            <person name="Bruemmer F."/>
            <person name="Labrenz M."/>
            <person name="Spormann A.M."/>
            <person name="Op Den Camp H."/>
            <person name="Overmann J."/>
            <person name="Amann R."/>
            <person name="Jetten M.S.M."/>
            <person name="Mascher T."/>
            <person name="Medema M.H."/>
            <person name="Devos D.P."/>
            <person name="Kaster A.-K."/>
            <person name="Ovreas L."/>
            <person name="Rohde M."/>
            <person name="Galperin M.Y."/>
            <person name="Jogler C."/>
        </authorList>
    </citation>
    <scope>NUCLEOTIDE SEQUENCE [LARGE SCALE GENOMIC DNA]</scope>
    <source>
        <strain evidence="1 2">CA13</strain>
    </source>
</reference>
<evidence type="ECO:0000313" key="2">
    <source>
        <dbReference type="Proteomes" id="UP000315010"/>
    </source>
</evidence>
<gene>
    <name evidence="1" type="ORF">CA13_69440</name>
</gene>
<sequence length="55" mass="6325">MLNVVILVRAKCHRRGGVRHADADNRGPAISKACILKFQFFVLETVSNRRKWDCK</sequence>
<organism evidence="1 2">
    <name type="scientific">Novipirellula herctigrandis</name>
    <dbReference type="NCBI Taxonomy" id="2527986"/>
    <lineage>
        <taxon>Bacteria</taxon>
        <taxon>Pseudomonadati</taxon>
        <taxon>Planctomycetota</taxon>
        <taxon>Planctomycetia</taxon>
        <taxon>Pirellulales</taxon>
        <taxon>Pirellulaceae</taxon>
        <taxon>Novipirellula</taxon>
    </lineage>
</organism>